<proteinExistence type="predicted"/>
<gene>
    <name evidence="2" type="ORF">SAMN05444267_102353</name>
</gene>
<evidence type="ECO:0000313" key="2">
    <source>
        <dbReference type="EMBL" id="SHL72215.1"/>
    </source>
</evidence>
<dbReference type="EMBL" id="FRAV01000023">
    <property type="protein sequence ID" value="SHL72215.1"/>
    <property type="molecule type" value="Genomic_DNA"/>
</dbReference>
<dbReference type="Proteomes" id="UP000184364">
    <property type="component" value="Unassembled WGS sequence"/>
</dbReference>
<feature type="compositionally biased region" description="Polar residues" evidence="1">
    <location>
        <begin position="30"/>
        <end position="44"/>
    </location>
</feature>
<reference evidence="3" key="1">
    <citation type="submission" date="2016-11" db="EMBL/GenBank/DDBJ databases">
        <authorList>
            <person name="Varghese N."/>
            <person name="Submissions S."/>
        </authorList>
    </citation>
    <scope>NUCLEOTIDE SEQUENCE [LARGE SCALE GENOMIC DNA]</scope>
    <source>
        <strain evidence="3">DSM 26899</strain>
    </source>
</reference>
<evidence type="ECO:0008006" key="4">
    <source>
        <dbReference type="Google" id="ProtNLM"/>
    </source>
</evidence>
<dbReference type="PROSITE" id="PS51257">
    <property type="entry name" value="PROKAR_LIPOPROTEIN"/>
    <property type="match status" value="1"/>
</dbReference>
<accession>A0A1M7CYG2</accession>
<keyword evidence="3" id="KW-1185">Reference proteome</keyword>
<sequence length="167" mass="18947">MKRNILLLMTAGALSVTLLSCNKNDKKPLSENTPVKSENSTPSDNQKDLKLEFTGTDHFNIKNPKLKVSLYGHDPLLADAPAVLITEKEYEQTSVPFTINMPVPKDAASHFDPKDKERIKYYVSIEWDSNGNGKPNEKEDIYIDHDKQFPNVKLDGETQKIYLKILK</sequence>
<evidence type="ECO:0000256" key="1">
    <source>
        <dbReference type="SAM" id="MobiDB-lite"/>
    </source>
</evidence>
<evidence type="ECO:0000313" key="3">
    <source>
        <dbReference type="Proteomes" id="UP000184364"/>
    </source>
</evidence>
<feature type="region of interest" description="Disordered" evidence="1">
    <location>
        <begin position="23"/>
        <end position="48"/>
    </location>
</feature>
<dbReference type="RefSeq" id="WP_073294105.1">
    <property type="nucleotide sequence ID" value="NZ_FRAV01000023.1"/>
</dbReference>
<dbReference type="AlphaFoldDB" id="A0A1M7CYG2"/>
<organism evidence="2 3">
    <name type="scientific">Chryseobacterium polytrichastri</name>
    <dbReference type="NCBI Taxonomy" id="1302687"/>
    <lineage>
        <taxon>Bacteria</taxon>
        <taxon>Pseudomonadati</taxon>
        <taxon>Bacteroidota</taxon>
        <taxon>Flavobacteriia</taxon>
        <taxon>Flavobacteriales</taxon>
        <taxon>Weeksellaceae</taxon>
        <taxon>Chryseobacterium group</taxon>
        <taxon>Chryseobacterium</taxon>
    </lineage>
</organism>
<protein>
    <recommendedName>
        <fullName evidence="4">Lipoprotein</fullName>
    </recommendedName>
</protein>
<name>A0A1M7CYG2_9FLAO</name>